<proteinExistence type="predicted"/>
<name>A0A450Z537_9GAMM</name>
<dbReference type="AlphaFoldDB" id="A0A450Z537"/>
<gene>
    <name evidence="2" type="ORF">BECKTC1821D_GA0114238_11583</name>
    <name evidence="1" type="ORF">BECKTC1821E_GA0114239_11453</name>
</gene>
<organism evidence="1">
    <name type="scientific">Candidatus Kentrum sp. TC</name>
    <dbReference type="NCBI Taxonomy" id="2126339"/>
    <lineage>
        <taxon>Bacteria</taxon>
        <taxon>Pseudomonadati</taxon>
        <taxon>Pseudomonadota</taxon>
        <taxon>Gammaproteobacteria</taxon>
        <taxon>Candidatus Kentrum</taxon>
    </lineage>
</organism>
<sequence length="60" mass="6958">MLRDISAKRNKSFEYPESLQMDQVLHGANFIFLEQRTYCLIQLIHRGSNSPIGSFRASIE</sequence>
<protein>
    <submittedName>
        <fullName evidence="1">Uncharacterized protein</fullName>
    </submittedName>
</protein>
<accession>A0A450Z537</accession>
<reference evidence="1" key="1">
    <citation type="submission" date="2019-02" db="EMBL/GenBank/DDBJ databases">
        <authorList>
            <person name="Gruber-Vodicka R. H."/>
            <person name="Seah K. B. B."/>
        </authorList>
    </citation>
    <scope>NUCLEOTIDE SEQUENCE</scope>
    <source>
        <strain evidence="2">BECK_BZ123</strain>
        <strain evidence="1">BECK_BZ125</strain>
    </source>
</reference>
<dbReference type="EMBL" id="CAADFS010000158">
    <property type="protein sequence ID" value="VFK52217.1"/>
    <property type="molecule type" value="Genomic_DNA"/>
</dbReference>
<evidence type="ECO:0000313" key="2">
    <source>
        <dbReference type="EMBL" id="VFK52217.1"/>
    </source>
</evidence>
<dbReference type="EMBL" id="CAADFT010000145">
    <property type="protein sequence ID" value="VFK48913.1"/>
    <property type="molecule type" value="Genomic_DNA"/>
</dbReference>
<evidence type="ECO:0000313" key="1">
    <source>
        <dbReference type="EMBL" id="VFK48913.1"/>
    </source>
</evidence>